<evidence type="ECO:0000256" key="6">
    <source>
        <dbReference type="SAM" id="Phobius"/>
    </source>
</evidence>
<feature type="transmembrane region" description="Helical" evidence="6">
    <location>
        <begin position="244"/>
        <end position="265"/>
    </location>
</feature>
<gene>
    <name evidence="7" type="ORF">AAE3_LOCUS4971</name>
</gene>
<dbReference type="Proteomes" id="UP000467700">
    <property type="component" value="Unassembled WGS sequence"/>
</dbReference>
<keyword evidence="4 6" id="KW-1133">Transmembrane helix</keyword>
<dbReference type="GO" id="GO:0005886">
    <property type="term" value="C:plasma membrane"/>
    <property type="evidence" value="ECO:0007669"/>
    <property type="project" value="UniProtKB-SubCell"/>
</dbReference>
<evidence type="ECO:0000256" key="2">
    <source>
        <dbReference type="ARBA" id="ARBA00022475"/>
    </source>
</evidence>
<keyword evidence="2" id="KW-1003">Cell membrane</keyword>
<dbReference type="OrthoDB" id="442352at2759"/>
<evidence type="ECO:0000256" key="1">
    <source>
        <dbReference type="ARBA" id="ARBA00004651"/>
    </source>
</evidence>
<protein>
    <submittedName>
        <fullName evidence="7">Uncharacterized protein</fullName>
    </submittedName>
</protein>
<accession>A0A8S0VR74</accession>
<feature type="transmembrane region" description="Helical" evidence="6">
    <location>
        <begin position="197"/>
        <end position="223"/>
    </location>
</feature>
<evidence type="ECO:0000313" key="7">
    <source>
        <dbReference type="EMBL" id="CAA7262485.1"/>
    </source>
</evidence>
<dbReference type="PANTHER" id="PTHR43302">
    <property type="entry name" value="TRANSPORTER ARSB-RELATED"/>
    <property type="match status" value="1"/>
</dbReference>
<feature type="transmembrane region" description="Helical" evidence="6">
    <location>
        <begin position="147"/>
        <end position="171"/>
    </location>
</feature>
<dbReference type="PANTHER" id="PTHR43302:SF5">
    <property type="entry name" value="TRANSPORTER ARSB-RELATED"/>
    <property type="match status" value="1"/>
</dbReference>
<dbReference type="AlphaFoldDB" id="A0A8S0VR74"/>
<dbReference type="EMBL" id="CACVBS010000036">
    <property type="protein sequence ID" value="CAA7262485.1"/>
    <property type="molecule type" value="Genomic_DNA"/>
</dbReference>
<evidence type="ECO:0000313" key="8">
    <source>
        <dbReference type="Proteomes" id="UP000467700"/>
    </source>
</evidence>
<keyword evidence="5 6" id="KW-0472">Membrane</keyword>
<comment type="subcellular location">
    <subcellularLocation>
        <location evidence="1">Cell membrane</location>
        <topology evidence="1">Multi-pass membrane protein</topology>
    </subcellularLocation>
</comment>
<sequence>MPMLGQARAKQSDENLSEVGDDIVLRQLRRHRTGIPPEETASTNANQRAVTFDSNAPLQVEHPPSHKSTTIPLPFLVKPYLTYQNYKHALATHFPTLYTAFPRLPFALVPFAFSQFILIEGLAHQGWIEIFARWLVVASGRRMYPTIWLVGILGVVLCNISGTNIGATILLTKVVRAASLSALPDTDINLEAFNRSAAISLAVASNIGTVSFTFSASLAGLLWRQILNQKGIFIRQRTFAWWNLAPLVVMTGVGLAVVCAEMAVLY</sequence>
<keyword evidence="3 6" id="KW-0812">Transmembrane</keyword>
<comment type="caution">
    <text evidence="7">The sequence shown here is derived from an EMBL/GenBank/DDBJ whole genome shotgun (WGS) entry which is preliminary data.</text>
</comment>
<name>A0A8S0VR74_CYCAE</name>
<keyword evidence="8" id="KW-1185">Reference proteome</keyword>
<evidence type="ECO:0000256" key="3">
    <source>
        <dbReference type="ARBA" id="ARBA00022692"/>
    </source>
</evidence>
<organism evidence="7 8">
    <name type="scientific">Cyclocybe aegerita</name>
    <name type="common">Black poplar mushroom</name>
    <name type="synonym">Agrocybe aegerita</name>
    <dbReference type="NCBI Taxonomy" id="1973307"/>
    <lineage>
        <taxon>Eukaryota</taxon>
        <taxon>Fungi</taxon>
        <taxon>Dikarya</taxon>
        <taxon>Basidiomycota</taxon>
        <taxon>Agaricomycotina</taxon>
        <taxon>Agaricomycetes</taxon>
        <taxon>Agaricomycetidae</taxon>
        <taxon>Agaricales</taxon>
        <taxon>Agaricineae</taxon>
        <taxon>Bolbitiaceae</taxon>
        <taxon>Cyclocybe</taxon>
    </lineage>
</organism>
<evidence type="ECO:0000256" key="4">
    <source>
        <dbReference type="ARBA" id="ARBA00022989"/>
    </source>
</evidence>
<reference evidence="7 8" key="1">
    <citation type="submission" date="2020-01" db="EMBL/GenBank/DDBJ databases">
        <authorList>
            <person name="Gupta K D."/>
        </authorList>
    </citation>
    <scope>NUCLEOTIDE SEQUENCE [LARGE SCALE GENOMIC DNA]</scope>
</reference>
<evidence type="ECO:0000256" key="5">
    <source>
        <dbReference type="ARBA" id="ARBA00023136"/>
    </source>
</evidence>
<proteinExistence type="predicted"/>